<feature type="region of interest" description="Disordered" evidence="1">
    <location>
        <begin position="90"/>
        <end position="114"/>
    </location>
</feature>
<comment type="caution">
    <text evidence="2">The sequence shown here is derived from an EMBL/GenBank/DDBJ whole genome shotgun (WGS) entry which is preliminary data.</text>
</comment>
<dbReference type="AlphaFoldDB" id="A0A9W4UXY0"/>
<sequence>MPFTRYNPHFHHSLGGQRRAPCLAVFCWLRCAVLAVDDSARVDDDEKKTLVDTLFFVSCLACLCAAHASIHPVTKCFTPLTPTHSLTHSLTSQRTNKYQNAPRSRYPRPAVAARSNNSGDLSAVFLNAMRAMCHALRRAIDLPRHTIPQFSQSKEKKKMFFF</sequence>
<reference evidence="2" key="1">
    <citation type="submission" date="2023-01" db="EMBL/GenBank/DDBJ databases">
        <authorList>
            <person name="Van Ghelder C."/>
            <person name="Rancurel C."/>
        </authorList>
    </citation>
    <scope>NUCLEOTIDE SEQUENCE</scope>
    <source>
        <strain evidence="2">CNCM I-4278</strain>
    </source>
</reference>
<keyword evidence="3" id="KW-1185">Reference proteome</keyword>
<gene>
    <name evidence="2" type="ORF">PDIGIT_LOCUS15670</name>
</gene>
<name>A0A9W4UXY0_9PLEO</name>
<accession>A0A9W4UXY0</accession>
<dbReference type="EMBL" id="CAOQHR010000013">
    <property type="protein sequence ID" value="CAI6342463.1"/>
    <property type="molecule type" value="Genomic_DNA"/>
</dbReference>
<evidence type="ECO:0000313" key="3">
    <source>
        <dbReference type="Proteomes" id="UP001152607"/>
    </source>
</evidence>
<feature type="compositionally biased region" description="Polar residues" evidence="1">
    <location>
        <begin position="93"/>
        <end position="102"/>
    </location>
</feature>
<organism evidence="2 3">
    <name type="scientific">Periconia digitata</name>
    <dbReference type="NCBI Taxonomy" id="1303443"/>
    <lineage>
        <taxon>Eukaryota</taxon>
        <taxon>Fungi</taxon>
        <taxon>Dikarya</taxon>
        <taxon>Ascomycota</taxon>
        <taxon>Pezizomycotina</taxon>
        <taxon>Dothideomycetes</taxon>
        <taxon>Pleosporomycetidae</taxon>
        <taxon>Pleosporales</taxon>
        <taxon>Massarineae</taxon>
        <taxon>Periconiaceae</taxon>
        <taxon>Periconia</taxon>
    </lineage>
</organism>
<protein>
    <submittedName>
        <fullName evidence="2">Uncharacterized protein</fullName>
    </submittedName>
</protein>
<evidence type="ECO:0000313" key="2">
    <source>
        <dbReference type="EMBL" id="CAI6342463.1"/>
    </source>
</evidence>
<proteinExistence type="predicted"/>
<dbReference type="Proteomes" id="UP001152607">
    <property type="component" value="Unassembled WGS sequence"/>
</dbReference>
<evidence type="ECO:0000256" key="1">
    <source>
        <dbReference type="SAM" id="MobiDB-lite"/>
    </source>
</evidence>